<reference evidence="1 2" key="1">
    <citation type="submission" date="2017-07" db="EMBL/GenBank/DDBJ databases">
        <title>Amycolatopsis thailandensis Genome sequencing and assembly.</title>
        <authorList>
            <person name="Kaur N."/>
            <person name="Mayilraj S."/>
        </authorList>
    </citation>
    <scope>NUCLEOTIDE SEQUENCE [LARGE SCALE GENOMIC DNA]</scope>
    <source>
        <strain evidence="1 2">JCM 16380</strain>
    </source>
</reference>
<keyword evidence="2" id="KW-1185">Reference proteome</keyword>
<comment type="caution">
    <text evidence="1">The sequence shown here is derived from an EMBL/GenBank/DDBJ whole genome shotgun (WGS) entry which is preliminary data.</text>
</comment>
<sequence length="198" mass="22140">MFLERLMVIVEMRRRVAYRRLTVRNVIACENGVGGYATRALTGWSGDMQAIPVKAIFGCCVEAAPGGRPGDPPAVDLRFPEPLRKGERHEFVSLACDEDLDAERHWINVAVDYGGIAPSVVDSEGRVIRGLSVSVTFDDCVPEACWWYAEQDERERMVSPPVGDGRLLEIRRGAVEHTFVGTCRPQKEYGIAFRWARS</sequence>
<evidence type="ECO:0000313" key="1">
    <source>
        <dbReference type="EMBL" id="OXM57176.1"/>
    </source>
</evidence>
<name>A0A229SE47_9PSEU</name>
<dbReference type="AlphaFoldDB" id="A0A229SE47"/>
<dbReference type="RefSeq" id="WP_093933489.1">
    <property type="nucleotide sequence ID" value="NZ_NMQT01000030.1"/>
</dbReference>
<dbReference type="EMBL" id="NMQT01000030">
    <property type="protein sequence ID" value="OXM57176.1"/>
    <property type="molecule type" value="Genomic_DNA"/>
</dbReference>
<proteinExistence type="predicted"/>
<protein>
    <submittedName>
        <fullName evidence="1">Uncharacterized protein</fullName>
    </submittedName>
</protein>
<evidence type="ECO:0000313" key="2">
    <source>
        <dbReference type="Proteomes" id="UP000215223"/>
    </source>
</evidence>
<dbReference type="Proteomes" id="UP000215223">
    <property type="component" value="Unassembled WGS sequence"/>
</dbReference>
<gene>
    <name evidence="1" type="ORF">CFP71_09680</name>
</gene>
<dbReference type="OrthoDB" id="3637275at2"/>
<organism evidence="1 2">
    <name type="scientific">Amycolatopsis thailandensis</name>
    <dbReference type="NCBI Taxonomy" id="589330"/>
    <lineage>
        <taxon>Bacteria</taxon>
        <taxon>Bacillati</taxon>
        <taxon>Actinomycetota</taxon>
        <taxon>Actinomycetes</taxon>
        <taxon>Pseudonocardiales</taxon>
        <taxon>Pseudonocardiaceae</taxon>
        <taxon>Amycolatopsis</taxon>
    </lineage>
</organism>
<accession>A0A229SE47</accession>